<dbReference type="SUPFAM" id="SSF49373">
    <property type="entry name" value="Invasin/intimin cell-adhesion fragments"/>
    <property type="match status" value="5"/>
</dbReference>
<organism evidence="3 4">
    <name type="scientific">Vibrio casei</name>
    <dbReference type="NCBI Taxonomy" id="673372"/>
    <lineage>
        <taxon>Bacteria</taxon>
        <taxon>Pseudomonadati</taxon>
        <taxon>Pseudomonadota</taxon>
        <taxon>Gammaproteobacteria</taxon>
        <taxon>Vibrionales</taxon>
        <taxon>Vibrionaceae</taxon>
        <taxon>Vibrio</taxon>
    </lineage>
</organism>
<gene>
    <name evidence="3" type="ORF">CIK83_08255</name>
</gene>
<dbReference type="PANTHER" id="PTHR23019">
    <property type="entry name" value="NUCLEAR PORE MEMBRANE GLYCOPROTEIN GP210-RELATED"/>
    <property type="match status" value="1"/>
</dbReference>
<dbReference type="RefSeq" id="WP_086960598.1">
    <property type="nucleotide sequence ID" value="NZ_FUKS01000033.1"/>
</dbReference>
<feature type="chain" id="PRO_5016860067" description="BIG2 domain-containing protein" evidence="1">
    <location>
        <begin position="22"/>
        <end position="782"/>
    </location>
</feature>
<dbReference type="EMBL" id="QPGL01000001">
    <property type="protein sequence ID" value="RCS73602.1"/>
    <property type="molecule type" value="Genomic_DNA"/>
</dbReference>
<feature type="domain" description="BIG2" evidence="2">
    <location>
        <begin position="474"/>
        <end position="556"/>
    </location>
</feature>
<dbReference type="GeneID" id="303188909"/>
<evidence type="ECO:0000313" key="3">
    <source>
        <dbReference type="EMBL" id="RCS73602.1"/>
    </source>
</evidence>
<proteinExistence type="predicted"/>
<feature type="domain" description="BIG2" evidence="2">
    <location>
        <begin position="387"/>
        <end position="468"/>
    </location>
</feature>
<dbReference type="Pfam" id="PF02368">
    <property type="entry name" value="Big_2"/>
    <property type="match status" value="6"/>
</dbReference>
<keyword evidence="1" id="KW-0732">Signal</keyword>
<feature type="domain" description="BIG2" evidence="2">
    <location>
        <begin position="215"/>
        <end position="296"/>
    </location>
</feature>
<dbReference type="InterPro" id="IPR045197">
    <property type="entry name" value="NUP210-like"/>
</dbReference>
<feature type="signal peptide" evidence="1">
    <location>
        <begin position="1"/>
        <end position="21"/>
    </location>
</feature>
<dbReference type="Proteomes" id="UP000252479">
    <property type="component" value="Unassembled WGS sequence"/>
</dbReference>
<dbReference type="FunFam" id="2.60.40.1080:FF:000001">
    <property type="entry name" value="Bacterial Ig-like domain, group 2"/>
    <property type="match status" value="1"/>
</dbReference>
<feature type="domain" description="BIG2" evidence="2">
    <location>
        <begin position="47"/>
        <end position="125"/>
    </location>
</feature>
<dbReference type="Gene3D" id="2.60.40.1080">
    <property type="match status" value="8"/>
</dbReference>
<name>A0A368LP00_9VIBR</name>
<keyword evidence="4" id="KW-1185">Reference proteome</keyword>
<feature type="domain" description="BIG2" evidence="2">
    <location>
        <begin position="301"/>
        <end position="382"/>
    </location>
</feature>
<comment type="caution">
    <text evidence="3">The sequence shown here is derived from an EMBL/GenBank/DDBJ whole genome shotgun (WGS) entry which is preliminary data.</text>
</comment>
<evidence type="ECO:0000313" key="4">
    <source>
        <dbReference type="Proteomes" id="UP000252479"/>
    </source>
</evidence>
<dbReference type="InterPro" id="IPR003343">
    <property type="entry name" value="Big_2"/>
</dbReference>
<feature type="domain" description="BIG2" evidence="2">
    <location>
        <begin position="130"/>
        <end position="210"/>
    </location>
</feature>
<dbReference type="PANTHER" id="PTHR23019:SF0">
    <property type="entry name" value="NUCLEAR PORE MEMBRANE GLYCOPROTEIN 210"/>
    <property type="match status" value="1"/>
</dbReference>
<evidence type="ECO:0000256" key="1">
    <source>
        <dbReference type="SAM" id="SignalP"/>
    </source>
</evidence>
<dbReference type="AlphaFoldDB" id="A0A368LP00"/>
<dbReference type="SMART" id="SM00635">
    <property type="entry name" value="BID_2"/>
    <property type="match status" value="7"/>
</dbReference>
<feature type="domain" description="BIG2" evidence="2">
    <location>
        <begin position="561"/>
        <end position="642"/>
    </location>
</feature>
<evidence type="ECO:0000259" key="2">
    <source>
        <dbReference type="SMART" id="SM00635"/>
    </source>
</evidence>
<protein>
    <recommendedName>
        <fullName evidence="2">BIG2 domain-containing protein</fullName>
    </recommendedName>
</protein>
<accession>A0A368LP00</accession>
<sequence>MINLKKYTNALFSLFFLLVLAACGNESSGLPSQGGDGGPVGDSDDGSIVSLMIMPENPSVAAGEELQLSVKATQSDGEVIDEVRWFSSDQSIVTVNKDGVMKGIKAGTAEVTVVYQGQETTVTVTISPPTPIGLQVLPQVTSVASGVVINFVAQGKYSDGSNKNVSQQSTWSSSNESAATVNLGEVTTIAPGDVQISAEWEEFSGSADLTVTNATLSSLNINPANLNLANGTSDKLTATAVFSDGTSVDVSNQTTWSSDAAGIADVDSTGLVTGVGVGSAVITGVYNATTSTANVNVTNATVSSISISPATVSLANGLTQQFTATANFSDGTTQNVTSSVTWSSSAPNVASIDALGLASAAMTGSTVITAEYGAQTSTSNLTVTDATILSLVVEPDSLTIAKGGKAAITVTANYSDGSSQDVTSLATITSDAPAVASINADNSIQAVGVGSANVTATFNSSESDPIPVTVTDATVSTLTITPDPLSLAKGTQQQLTATAEFSDASSRDETSEVSWSTVDSALVSVSSSGLAKGEGVTAGTDVTASFGGQSDSLNVVITNATVASLTVTPNPLSLAKGDTEPLTATATLSDSSVQDVTSQVSWASDDPNIVRVNSNDEAEAVEQGSAILTATYSDPVAAVNVVSPNVNVTVGAARADRLRLQAVDNSLNILGLIRLTLTQGDELFRIRSTAYYSDGTEQVLNPNEVTFSSSNNELIGIDANVISLADADVIGSAVITGTYQSLVSENEINADCLTKVTILGLIGLGLACDIDDTQPNPDYVAP</sequence>
<dbReference type="InterPro" id="IPR008964">
    <property type="entry name" value="Invasin/intimin_cell_adhesion"/>
</dbReference>
<dbReference type="PROSITE" id="PS51257">
    <property type="entry name" value="PROKAR_LIPOPROTEIN"/>
    <property type="match status" value="1"/>
</dbReference>
<reference evidence="3 4" key="1">
    <citation type="journal article" date="2017" name="Elife">
        <title>Extensive horizontal gene transfer in cheese-associated bacteria.</title>
        <authorList>
            <person name="Bonham K.S."/>
            <person name="Wolfe B.E."/>
            <person name="Dutton R.J."/>
        </authorList>
    </citation>
    <scope>NUCLEOTIDE SEQUENCE [LARGE SCALE GENOMIC DNA]</scope>
    <source>
        <strain evidence="3 4">JB196</strain>
    </source>
</reference>